<dbReference type="PANTHER" id="PTHR43658">
    <property type="entry name" value="SHORT-CHAIN DEHYDROGENASE/REDUCTASE"/>
    <property type="match status" value="1"/>
</dbReference>
<keyword evidence="1" id="KW-0560">Oxidoreductase</keyword>
<dbReference type="InterPro" id="IPR002347">
    <property type="entry name" value="SDR_fam"/>
</dbReference>
<evidence type="ECO:0000256" key="2">
    <source>
        <dbReference type="RuleBase" id="RU000363"/>
    </source>
</evidence>
<dbReference type="PRINTS" id="PR00081">
    <property type="entry name" value="GDHRDH"/>
</dbReference>
<comment type="similarity">
    <text evidence="2">Belongs to the short-chain dehydrogenases/reductases (SDR) family.</text>
</comment>
<dbReference type="InterPro" id="IPR036291">
    <property type="entry name" value="NAD(P)-bd_dom_sf"/>
</dbReference>
<evidence type="ECO:0000256" key="1">
    <source>
        <dbReference type="ARBA" id="ARBA00023002"/>
    </source>
</evidence>
<dbReference type="InterPro" id="IPR020904">
    <property type="entry name" value="Sc_DH/Rdtase_CS"/>
</dbReference>
<dbReference type="SUPFAM" id="SSF51735">
    <property type="entry name" value="NAD(P)-binding Rossmann-fold domains"/>
    <property type="match status" value="1"/>
</dbReference>
<dbReference type="PRINTS" id="PR00080">
    <property type="entry name" value="SDRFAMILY"/>
</dbReference>
<sequence>MFCPCDVTSVKDVENAMDQIVTHWGRLDITVNCAGMGGKPQRIYHGLTKEVYPLSEFERNVNVNLNGTFNVCRLAAKEMAKNVPGPSGERGVIVNTASIAAYDGQMGTLPYSAAKGGVASMTLPMARDLAVCGIRVIAVAPGSFDTPMARPESKIRNTEDIVFPRRYGQPDEFAHFVQSIVENQMLNGCVIRIDGGQRLQIGNRKTQKEMTLMKSKL</sequence>
<proteinExistence type="evidence at transcript level"/>
<organism evidence="3">
    <name type="scientific">Phallusia mammillata</name>
    <dbReference type="NCBI Taxonomy" id="59560"/>
    <lineage>
        <taxon>Eukaryota</taxon>
        <taxon>Metazoa</taxon>
        <taxon>Chordata</taxon>
        <taxon>Tunicata</taxon>
        <taxon>Ascidiacea</taxon>
        <taxon>Phlebobranchia</taxon>
        <taxon>Ascidiidae</taxon>
        <taxon>Phallusia</taxon>
    </lineage>
</organism>
<dbReference type="AlphaFoldDB" id="A0A6F9DEZ7"/>
<dbReference type="GO" id="GO:0016491">
    <property type="term" value="F:oxidoreductase activity"/>
    <property type="evidence" value="ECO:0007669"/>
    <property type="project" value="UniProtKB-KW"/>
</dbReference>
<dbReference type="EMBL" id="LR785847">
    <property type="protein sequence ID" value="CAB3254177.1"/>
    <property type="molecule type" value="mRNA"/>
</dbReference>
<reference evidence="3" key="1">
    <citation type="submission" date="2020-04" db="EMBL/GenBank/DDBJ databases">
        <authorList>
            <person name="Neveu A P."/>
        </authorList>
    </citation>
    <scope>NUCLEOTIDE SEQUENCE</scope>
    <source>
        <tissue evidence="3">Whole embryo</tissue>
    </source>
</reference>
<dbReference type="Gene3D" id="3.40.50.720">
    <property type="entry name" value="NAD(P)-binding Rossmann-like Domain"/>
    <property type="match status" value="1"/>
</dbReference>
<dbReference type="PROSITE" id="PS00061">
    <property type="entry name" value="ADH_SHORT"/>
    <property type="match status" value="1"/>
</dbReference>
<accession>A0A6F9DEZ7</accession>
<gene>
    <name evidence="3" type="primary">Hsd17b10-005</name>
</gene>
<dbReference type="PANTHER" id="PTHR43658:SF8">
    <property type="entry name" value="17-BETA-HYDROXYSTEROID DEHYDROGENASE 14-RELATED"/>
    <property type="match status" value="1"/>
</dbReference>
<dbReference type="Pfam" id="PF00106">
    <property type="entry name" value="adh_short"/>
    <property type="match status" value="1"/>
</dbReference>
<protein>
    <submittedName>
        <fullName evidence="3">3-hydroxyacyl-CoA dehydrogenase type-2-like</fullName>
    </submittedName>
</protein>
<name>A0A6F9DEZ7_9ASCI</name>
<evidence type="ECO:0000313" key="3">
    <source>
        <dbReference type="EMBL" id="CAB3254177.1"/>
    </source>
</evidence>